<accession>U4TGA8</accession>
<name>U4TGA8_9LACO</name>
<evidence type="ECO:0000256" key="1">
    <source>
        <dbReference type="SAM" id="Phobius"/>
    </source>
</evidence>
<evidence type="ECO:0000313" key="2">
    <source>
        <dbReference type="EMBL" id="ERL63801.1"/>
    </source>
</evidence>
<gene>
    <name evidence="2" type="ORF">L248_2161</name>
</gene>
<dbReference type="HOGENOM" id="CLU_3272076_0_0_9"/>
<reference evidence="3" key="1">
    <citation type="journal article" date="2013" name="Genome Announc.">
        <title>Whole-Genome Sequencing of Lactobacillus shenzhenensis Strain LY-73T.</title>
        <authorList>
            <person name="Lin Z."/>
            <person name="Liu Z."/>
            <person name="Yang R."/>
            <person name="Zou Y."/>
            <person name="Wan D."/>
            <person name="Chen J."/>
            <person name="Guo M."/>
            <person name="Zhao J."/>
            <person name="Fang C."/>
            <person name="Yang R."/>
            <person name="Liu F."/>
        </authorList>
    </citation>
    <scope>NUCLEOTIDE SEQUENCE [LARGE SCALE GENOMIC DNA]</scope>
    <source>
        <strain evidence="3">LY-73</strain>
    </source>
</reference>
<organism evidence="2 3">
    <name type="scientific">Schleiferilactobacillus shenzhenensis LY-73</name>
    <dbReference type="NCBI Taxonomy" id="1231336"/>
    <lineage>
        <taxon>Bacteria</taxon>
        <taxon>Bacillati</taxon>
        <taxon>Bacillota</taxon>
        <taxon>Bacilli</taxon>
        <taxon>Lactobacillales</taxon>
        <taxon>Lactobacillaceae</taxon>
        <taxon>Schleiferilactobacillus</taxon>
    </lineage>
</organism>
<sequence length="41" mass="4782">MYFAMLPLRAFFGLAVILLALLMYLISLLIYYILNQKKKNG</sequence>
<keyword evidence="1" id="KW-0812">Transmembrane</keyword>
<keyword evidence="3" id="KW-1185">Reference proteome</keyword>
<dbReference type="Proteomes" id="UP000030647">
    <property type="component" value="Unassembled WGS sequence"/>
</dbReference>
<keyword evidence="1" id="KW-1133">Transmembrane helix</keyword>
<keyword evidence="1" id="KW-0472">Membrane</keyword>
<protein>
    <submittedName>
        <fullName evidence="2">Uncharacterized protein</fullName>
    </submittedName>
</protein>
<feature type="transmembrane region" description="Helical" evidence="1">
    <location>
        <begin position="12"/>
        <end position="34"/>
    </location>
</feature>
<dbReference type="AlphaFoldDB" id="U4TGA8"/>
<evidence type="ECO:0000313" key="3">
    <source>
        <dbReference type="Proteomes" id="UP000030647"/>
    </source>
</evidence>
<proteinExistence type="predicted"/>
<dbReference type="EMBL" id="KI271613">
    <property type="protein sequence ID" value="ERL63801.1"/>
    <property type="molecule type" value="Genomic_DNA"/>
</dbReference>